<accession>A0A1H2VAA7</accession>
<protein>
    <recommendedName>
        <fullName evidence="3">Sulfotransferase family protein</fullName>
    </recommendedName>
</protein>
<dbReference type="Proteomes" id="UP000183400">
    <property type="component" value="Unassembled WGS sequence"/>
</dbReference>
<keyword evidence="2" id="KW-1185">Reference proteome</keyword>
<dbReference type="SUPFAM" id="SSF52540">
    <property type="entry name" value="P-loop containing nucleoside triphosphate hydrolases"/>
    <property type="match status" value="1"/>
</dbReference>
<evidence type="ECO:0000313" key="1">
    <source>
        <dbReference type="EMBL" id="SDW65210.1"/>
    </source>
</evidence>
<name>A0A1H2VAA7_9RHOB</name>
<evidence type="ECO:0000313" key="2">
    <source>
        <dbReference type="Proteomes" id="UP000183400"/>
    </source>
</evidence>
<dbReference type="RefSeq" id="WP_074735531.1">
    <property type="nucleotide sequence ID" value="NZ_FNNP01000001.1"/>
</dbReference>
<dbReference type="STRING" id="985054.SAMN05444358_1011411"/>
<dbReference type="EMBL" id="FNNP01000001">
    <property type="protein sequence ID" value="SDW65210.1"/>
    <property type="molecule type" value="Genomic_DNA"/>
</dbReference>
<gene>
    <name evidence="1" type="ORF">SAMN05444358_1011411</name>
</gene>
<proteinExistence type="predicted"/>
<reference evidence="2" key="1">
    <citation type="submission" date="2016-10" db="EMBL/GenBank/DDBJ databases">
        <authorList>
            <person name="Varghese N."/>
            <person name="Submissions S."/>
        </authorList>
    </citation>
    <scope>NUCLEOTIDE SEQUENCE [LARGE SCALE GENOMIC DNA]</scope>
    <source>
        <strain evidence="2">DSM 27839</strain>
    </source>
</reference>
<evidence type="ECO:0008006" key="3">
    <source>
        <dbReference type="Google" id="ProtNLM"/>
    </source>
</evidence>
<organism evidence="1 2">
    <name type="scientific">Ruegeria halocynthiae</name>
    <dbReference type="NCBI Taxonomy" id="985054"/>
    <lineage>
        <taxon>Bacteria</taxon>
        <taxon>Pseudomonadati</taxon>
        <taxon>Pseudomonadota</taxon>
        <taxon>Alphaproteobacteria</taxon>
        <taxon>Rhodobacterales</taxon>
        <taxon>Roseobacteraceae</taxon>
        <taxon>Ruegeria</taxon>
    </lineage>
</organism>
<dbReference type="AlphaFoldDB" id="A0A1H2VAA7"/>
<dbReference type="OrthoDB" id="8481769at2"/>
<sequence length="271" mass="29793">MDVILHCGAHRCATTSFQNYLRRNERVLEDQGLAYWGPERTRANGLNSLNNLTQDVYDDLRRELDACARRGAGQLLVSQENFVGSMERNIAFASLYPSVQERGQLLAKAFDGRVTKLALNIRALDMYWSSVAAYKFKRGSAPIEPAKWKRIAQGKRSWCDVITDFSRAFPGIPLLVMPFEDFAGQQQAQLEVLSGRVAPAFSDGLALNAASSPAPNGLSVEQAMKLWADYADDLAWLASGADGLAELICRTETNTCGAAPAEIGIEQRKST</sequence>
<dbReference type="InterPro" id="IPR027417">
    <property type="entry name" value="P-loop_NTPase"/>
</dbReference>